<evidence type="ECO:0000256" key="5">
    <source>
        <dbReference type="ARBA" id="ARBA00022840"/>
    </source>
</evidence>
<dbReference type="Pfam" id="PF00733">
    <property type="entry name" value="Asn_synthase"/>
    <property type="match status" value="1"/>
</dbReference>
<dbReference type="GO" id="GO:0006529">
    <property type="term" value="P:asparagine biosynthetic process"/>
    <property type="evidence" value="ECO:0007669"/>
    <property type="project" value="UniProtKB-KW"/>
</dbReference>
<evidence type="ECO:0000256" key="3">
    <source>
        <dbReference type="ARBA" id="ARBA00012737"/>
    </source>
</evidence>
<dbReference type="Pfam" id="PF13537">
    <property type="entry name" value="GATase_7"/>
    <property type="match status" value="1"/>
</dbReference>
<evidence type="ECO:0000256" key="1">
    <source>
        <dbReference type="ARBA" id="ARBA00005187"/>
    </source>
</evidence>
<feature type="active site" description="For GATase activity" evidence="8">
    <location>
        <position position="2"/>
    </location>
</feature>
<dbReference type="InterPro" id="IPR029055">
    <property type="entry name" value="Ntn_hydrolases_N"/>
</dbReference>
<comment type="catalytic activity">
    <reaction evidence="7">
        <text>L-aspartate + L-glutamine + ATP + H2O = L-asparagine + L-glutamate + AMP + diphosphate + H(+)</text>
        <dbReference type="Rhea" id="RHEA:12228"/>
        <dbReference type="ChEBI" id="CHEBI:15377"/>
        <dbReference type="ChEBI" id="CHEBI:15378"/>
        <dbReference type="ChEBI" id="CHEBI:29985"/>
        <dbReference type="ChEBI" id="CHEBI:29991"/>
        <dbReference type="ChEBI" id="CHEBI:30616"/>
        <dbReference type="ChEBI" id="CHEBI:33019"/>
        <dbReference type="ChEBI" id="CHEBI:58048"/>
        <dbReference type="ChEBI" id="CHEBI:58359"/>
        <dbReference type="ChEBI" id="CHEBI:456215"/>
        <dbReference type="EC" id="6.3.5.4"/>
    </reaction>
</comment>
<feature type="domain" description="Glutamine amidotransferase type-2" evidence="11">
    <location>
        <begin position="2"/>
        <end position="218"/>
    </location>
</feature>
<evidence type="ECO:0000256" key="2">
    <source>
        <dbReference type="ARBA" id="ARBA00005752"/>
    </source>
</evidence>
<dbReference type="InterPro" id="IPR033738">
    <property type="entry name" value="AsnB_N"/>
</dbReference>
<dbReference type="SUPFAM" id="SSF56235">
    <property type="entry name" value="N-terminal nucleophile aminohydrolases (Ntn hydrolases)"/>
    <property type="match status" value="1"/>
</dbReference>
<evidence type="ECO:0000256" key="6">
    <source>
        <dbReference type="ARBA" id="ARBA00022962"/>
    </source>
</evidence>
<feature type="site" description="Important for beta-aspartyl-AMP intermediate formation" evidence="10">
    <location>
        <position position="375"/>
    </location>
</feature>
<comment type="caution">
    <text evidence="12">The sequence shown here is derived from an EMBL/GenBank/DDBJ whole genome shotgun (WGS) entry which is preliminary data.</text>
</comment>
<organism evidence="12 13">
    <name type="scientific">Fluviispira multicolorata</name>
    <dbReference type="NCBI Taxonomy" id="2654512"/>
    <lineage>
        <taxon>Bacteria</taxon>
        <taxon>Pseudomonadati</taxon>
        <taxon>Bdellovibrionota</taxon>
        <taxon>Oligoflexia</taxon>
        <taxon>Silvanigrellales</taxon>
        <taxon>Silvanigrellaceae</taxon>
        <taxon>Fluviispira</taxon>
    </lineage>
</organism>
<name>A0A833JD04_9BACT</name>
<dbReference type="InterPro" id="IPR006426">
    <property type="entry name" value="Asn_synth_AEB"/>
</dbReference>
<dbReference type="RefSeq" id="WP_152213870.1">
    <property type="nucleotide sequence ID" value="NZ_WFLN01000010.1"/>
</dbReference>
<dbReference type="PANTHER" id="PTHR43284:SF1">
    <property type="entry name" value="ASPARAGINE SYNTHETASE"/>
    <property type="match status" value="1"/>
</dbReference>
<keyword evidence="6 8" id="KW-0315">Glutamine amidotransferase</keyword>
<keyword evidence="12" id="KW-0436">Ligase</keyword>
<dbReference type="InterPro" id="IPR051786">
    <property type="entry name" value="ASN_synthetase/amidase"/>
</dbReference>
<dbReference type="Gene3D" id="3.60.20.10">
    <property type="entry name" value="Glutamine Phosphoribosylpyrophosphate, subunit 1, domain 1"/>
    <property type="match status" value="1"/>
</dbReference>
<comment type="pathway">
    <text evidence="1">Amino-acid biosynthesis; L-asparagine biosynthesis; L-asparagine from L-aspartate (L-Gln route): step 1/1.</text>
</comment>
<feature type="binding site" evidence="9">
    <location>
        <position position="106"/>
    </location>
    <ligand>
        <name>L-glutamine</name>
        <dbReference type="ChEBI" id="CHEBI:58359"/>
    </ligand>
</feature>
<keyword evidence="8" id="KW-0061">Asparagine biosynthesis</keyword>
<dbReference type="InterPro" id="IPR001962">
    <property type="entry name" value="Asn_synthase"/>
</dbReference>
<feature type="binding site" evidence="9">
    <location>
        <position position="300"/>
    </location>
    <ligand>
        <name>ATP</name>
        <dbReference type="ChEBI" id="CHEBI:30616"/>
    </ligand>
</feature>
<evidence type="ECO:0000259" key="11">
    <source>
        <dbReference type="PROSITE" id="PS51278"/>
    </source>
</evidence>
<evidence type="ECO:0000256" key="9">
    <source>
        <dbReference type="PIRSR" id="PIRSR001589-2"/>
    </source>
</evidence>
<comment type="similarity">
    <text evidence="2">Belongs to the asparagine synthetase family.</text>
</comment>
<evidence type="ECO:0000256" key="10">
    <source>
        <dbReference type="PIRSR" id="PIRSR001589-3"/>
    </source>
</evidence>
<proteinExistence type="inferred from homology"/>
<gene>
    <name evidence="12" type="primary">asnB</name>
    <name evidence="12" type="ORF">GCL57_13430</name>
</gene>
<evidence type="ECO:0000313" key="13">
    <source>
        <dbReference type="Proteomes" id="UP000442694"/>
    </source>
</evidence>
<keyword evidence="4 9" id="KW-0547">Nucleotide-binding</keyword>
<dbReference type="GO" id="GO:0005524">
    <property type="term" value="F:ATP binding"/>
    <property type="evidence" value="ECO:0007669"/>
    <property type="project" value="UniProtKB-KW"/>
</dbReference>
<evidence type="ECO:0000256" key="8">
    <source>
        <dbReference type="PIRSR" id="PIRSR001589-1"/>
    </source>
</evidence>
<dbReference type="GO" id="GO:0004066">
    <property type="term" value="F:asparagine synthase (glutamine-hydrolyzing) activity"/>
    <property type="evidence" value="ECO:0007669"/>
    <property type="project" value="UniProtKB-EC"/>
</dbReference>
<protein>
    <recommendedName>
        <fullName evidence="3">asparagine synthase (glutamine-hydrolyzing)</fullName>
        <ecNumber evidence="3">6.3.5.4</ecNumber>
    </recommendedName>
</protein>
<dbReference type="InterPro" id="IPR014729">
    <property type="entry name" value="Rossmann-like_a/b/a_fold"/>
</dbReference>
<keyword evidence="8" id="KW-0028">Amino-acid biosynthesis</keyword>
<evidence type="ECO:0000256" key="4">
    <source>
        <dbReference type="ARBA" id="ARBA00022741"/>
    </source>
</evidence>
<evidence type="ECO:0000256" key="7">
    <source>
        <dbReference type="ARBA" id="ARBA00048741"/>
    </source>
</evidence>
<dbReference type="PROSITE" id="PS51278">
    <property type="entry name" value="GATASE_TYPE_2"/>
    <property type="match status" value="1"/>
</dbReference>
<dbReference type="Gene3D" id="3.40.50.620">
    <property type="entry name" value="HUPs"/>
    <property type="match status" value="2"/>
</dbReference>
<dbReference type="GO" id="GO:0005829">
    <property type="term" value="C:cytosol"/>
    <property type="evidence" value="ECO:0007669"/>
    <property type="project" value="TreeGrafter"/>
</dbReference>
<keyword evidence="13" id="KW-1185">Reference proteome</keyword>
<sequence length="621" mass="71390">MCGIFGVISRPNQFQHKDVLNALNKLSHRGPNDWGLEKFIIQGKWDVWLGQRRLSIIDLTLTGHQPMTFLAPNGIHQSLVFNGEIYNYQDLKKEFKLNWNFKSSSDTEVLLAGLHFQGAKFLKKINGMLAMAFLDLNAQNILFARDRVGKKPLYIYNSNDLIIFSSELKSIVSLGVELTINEESLAYFHFLGYVPAHLSIYKECFKVKAASYINVDLSNEKLKLTNQIQYWDPLKSYAKVYSGTYENAIDEFLELLDDATRIRLISDVPVGTFLSGGIDSSLVLSSLKNLKSKNIKAFTVKFSDKNFDESEVARKTAFMLDYPLETLHLKECDYNNQIDKISFHYDEPFSDSSQIPTLAISQAAQKYVTVVLTGDGGDEVFIGYPRFSYLKKISRINNFFKYIPVSNKLMLNFLNSSYGKYLFKRFLNFLSINSNNIDSKIQKVNELISANSYKEIYDTILCTNSKNLLSDKDRTLVNYFNNYYDTVKNWYPDYSWEALRSRSIEENLAALDFVSYMRDDVLVKVDRATMAYSLEARSPLLDYRVIEFGHSLPLKYKFKNGIHKRILRDALSRRVNSELASLPKMGFGVPLPSNLPAGANLISRWNIFIENEWKKNFIKNS</sequence>
<dbReference type="PIRSF" id="PIRSF001589">
    <property type="entry name" value="Asn_synthetase_glu-h"/>
    <property type="match status" value="1"/>
</dbReference>
<dbReference type="InterPro" id="IPR017932">
    <property type="entry name" value="GATase_2_dom"/>
</dbReference>
<dbReference type="EMBL" id="WFLN01000010">
    <property type="protein sequence ID" value="KAB8028048.1"/>
    <property type="molecule type" value="Genomic_DNA"/>
</dbReference>
<dbReference type="Proteomes" id="UP000442694">
    <property type="component" value="Unassembled WGS sequence"/>
</dbReference>
<keyword evidence="5 9" id="KW-0067">ATP-binding</keyword>
<dbReference type="CDD" id="cd00712">
    <property type="entry name" value="AsnB"/>
    <property type="match status" value="1"/>
</dbReference>
<dbReference type="EC" id="6.3.5.4" evidence="3"/>
<dbReference type="PANTHER" id="PTHR43284">
    <property type="entry name" value="ASPARAGINE SYNTHETASE (GLUTAMINE-HYDROLYZING)"/>
    <property type="match status" value="1"/>
</dbReference>
<dbReference type="AlphaFoldDB" id="A0A833JD04"/>
<accession>A0A833JD04</accession>
<reference evidence="12 13" key="1">
    <citation type="submission" date="2019-10" db="EMBL/GenBank/DDBJ databases">
        <title>New genus of Silvanigrellaceae.</title>
        <authorList>
            <person name="Pitt A."/>
            <person name="Hahn M.W."/>
        </authorList>
    </citation>
    <scope>NUCLEOTIDE SEQUENCE [LARGE SCALE GENOMIC DNA]</scope>
    <source>
        <strain evidence="12 13">33A1-SZDP</strain>
    </source>
</reference>
<evidence type="ECO:0000313" key="12">
    <source>
        <dbReference type="EMBL" id="KAB8028048.1"/>
    </source>
</evidence>
<dbReference type="SUPFAM" id="SSF52402">
    <property type="entry name" value="Adenine nucleotide alpha hydrolases-like"/>
    <property type="match status" value="1"/>
</dbReference>
<dbReference type="CDD" id="cd01991">
    <property type="entry name" value="Asn_synthase_B_C"/>
    <property type="match status" value="1"/>
</dbReference>
<dbReference type="NCBIfam" id="TIGR01536">
    <property type="entry name" value="asn_synth_AEB"/>
    <property type="match status" value="1"/>
</dbReference>